<dbReference type="Proteomes" id="UP001458880">
    <property type="component" value="Unassembled WGS sequence"/>
</dbReference>
<evidence type="ECO:0000313" key="1">
    <source>
        <dbReference type="EMBL" id="KAK9732012.1"/>
    </source>
</evidence>
<keyword evidence="2" id="KW-1185">Reference proteome</keyword>
<dbReference type="EMBL" id="JASPKY010000123">
    <property type="protein sequence ID" value="KAK9732012.1"/>
    <property type="molecule type" value="Genomic_DNA"/>
</dbReference>
<name>A0AAW1LF79_POPJA</name>
<protein>
    <submittedName>
        <fullName evidence="1">Uncharacterized protein</fullName>
    </submittedName>
</protein>
<accession>A0AAW1LF79</accession>
<reference evidence="1 2" key="1">
    <citation type="journal article" date="2024" name="BMC Genomics">
        <title>De novo assembly and annotation of Popillia japonica's genome with initial clues to its potential as an invasive pest.</title>
        <authorList>
            <person name="Cucini C."/>
            <person name="Boschi S."/>
            <person name="Funari R."/>
            <person name="Cardaioli E."/>
            <person name="Iannotti N."/>
            <person name="Marturano G."/>
            <person name="Paoli F."/>
            <person name="Bruttini M."/>
            <person name="Carapelli A."/>
            <person name="Frati F."/>
            <person name="Nardi F."/>
        </authorList>
    </citation>
    <scope>NUCLEOTIDE SEQUENCE [LARGE SCALE GENOMIC DNA]</scope>
    <source>
        <strain evidence="1">DMR45628</strain>
    </source>
</reference>
<evidence type="ECO:0000313" key="2">
    <source>
        <dbReference type="Proteomes" id="UP001458880"/>
    </source>
</evidence>
<dbReference type="AlphaFoldDB" id="A0AAW1LF79"/>
<comment type="caution">
    <text evidence="1">The sequence shown here is derived from an EMBL/GenBank/DDBJ whole genome shotgun (WGS) entry which is preliminary data.</text>
</comment>
<organism evidence="1 2">
    <name type="scientific">Popillia japonica</name>
    <name type="common">Japanese beetle</name>
    <dbReference type="NCBI Taxonomy" id="7064"/>
    <lineage>
        <taxon>Eukaryota</taxon>
        <taxon>Metazoa</taxon>
        <taxon>Ecdysozoa</taxon>
        <taxon>Arthropoda</taxon>
        <taxon>Hexapoda</taxon>
        <taxon>Insecta</taxon>
        <taxon>Pterygota</taxon>
        <taxon>Neoptera</taxon>
        <taxon>Endopterygota</taxon>
        <taxon>Coleoptera</taxon>
        <taxon>Polyphaga</taxon>
        <taxon>Scarabaeiformia</taxon>
        <taxon>Scarabaeidae</taxon>
        <taxon>Rutelinae</taxon>
        <taxon>Popillia</taxon>
    </lineage>
</organism>
<proteinExistence type="predicted"/>
<sequence length="89" mass="10325">MWEEICAEESPDHSEEELALDADIVENKTQIASLSRTAKLRMMKKMHQLRKFQDFHVSLEEIILQIGGNMSRKELRELDKKILLSVSLA</sequence>
<gene>
    <name evidence="1" type="ORF">QE152_g13209</name>
</gene>